<evidence type="ECO:0000313" key="4">
    <source>
        <dbReference type="EMBL" id="AXV07294.1"/>
    </source>
</evidence>
<dbReference type="EMBL" id="CP031165">
    <property type="protein sequence ID" value="AXV07294.1"/>
    <property type="molecule type" value="Genomic_DNA"/>
</dbReference>
<sequence length="81" mass="9205">MKADIHPEYRPVVFQDTGANGWTFITRSTIETSDTIELDGTTYPLKKVDISAASHPYYTGKMKMVDTAGRVDRYNRRYAKG</sequence>
<dbReference type="PROSITE" id="PS01143">
    <property type="entry name" value="RIBOSOMAL_L31"/>
    <property type="match status" value="1"/>
</dbReference>
<dbReference type="NCBIfam" id="NF002462">
    <property type="entry name" value="PRK01678.1"/>
    <property type="match status" value="1"/>
</dbReference>
<dbReference type="Gene3D" id="4.10.830.30">
    <property type="entry name" value="Ribosomal protein L31"/>
    <property type="match status" value="1"/>
</dbReference>
<evidence type="ECO:0000256" key="3">
    <source>
        <dbReference type="RuleBase" id="RU000564"/>
    </source>
</evidence>
<dbReference type="InterPro" id="IPR027493">
    <property type="entry name" value="Ribosomal_bL31_B"/>
</dbReference>
<organism evidence="4 5">
    <name type="scientific">Euzebya pacifica</name>
    <dbReference type="NCBI Taxonomy" id="1608957"/>
    <lineage>
        <taxon>Bacteria</taxon>
        <taxon>Bacillati</taxon>
        <taxon>Actinomycetota</taxon>
        <taxon>Nitriliruptoria</taxon>
        <taxon>Euzebyales</taxon>
    </lineage>
</organism>
<dbReference type="Pfam" id="PF01197">
    <property type="entry name" value="Ribosomal_L31"/>
    <property type="match status" value="1"/>
</dbReference>
<dbReference type="SUPFAM" id="SSF143800">
    <property type="entry name" value="L28p-like"/>
    <property type="match status" value="1"/>
</dbReference>
<dbReference type="PRINTS" id="PR01249">
    <property type="entry name" value="RIBOSOMALL31"/>
</dbReference>
<comment type="similarity">
    <text evidence="3">Belongs to the bacterial ribosomal protein bL31 family.</text>
</comment>
<dbReference type="GO" id="GO:1990904">
    <property type="term" value="C:ribonucleoprotein complex"/>
    <property type="evidence" value="ECO:0007669"/>
    <property type="project" value="UniProtKB-KW"/>
</dbReference>
<dbReference type="PANTHER" id="PTHR33280:SF1">
    <property type="entry name" value="LARGE RIBOSOMAL SUBUNIT PROTEIN BL31C"/>
    <property type="match status" value="1"/>
</dbReference>
<dbReference type="AlphaFoldDB" id="A0A346XYJ7"/>
<dbReference type="InterPro" id="IPR042105">
    <property type="entry name" value="Ribosomal_bL31_sf"/>
</dbReference>
<dbReference type="RefSeq" id="WP_108666300.1">
    <property type="nucleotide sequence ID" value="NZ_CAXIBR010000127.1"/>
</dbReference>
<keyword evidence="2 3" id="KW-0687">Ribonucleoprotein</keyword>
<dbReference type="InterPro" id="IPR034704">
    <property type="entry name" value="Ribosomal_bL28/bL31-like_sf"/>
</dbReference>
<dbReference type="GO" id="GO:0005840">
    <property type="term" value="C:ribosome"/>
    <property type="evidence" value="ECO:0007669"/>
    <property type="project" value="UniProtKB-KW"/>
</dbReference>
<accession>A0A346XYJ7</accession>
<protein>
    <recommendedName>
        <fullName evidence="3">50S ribosomal protein L31</fullName>
    </recommendedName>
</protein>
<evidence type="ECO:0000313" key="5">
    <source>
        <dbReference type="Proteomes" id="UP000264006"/>
    </source>
</evidence>
<dbReference type="NCBIfam" id="TIGR00105">
    <property type="entry name" value="L31"/>
    <property type="match status" value="1"/>
</dbReference>
<proteinExistence type="inferred from homology"/>
<dbReference type="PANTHER" id="PTHR33280">
    <property type="entry name" value="50S RIBOSOMAL PROTEIN L31, CHLOROPLASTIC"/>
    <property type="match status" value="1"/>
</dbReference>
<dbReference type="GO" id="GO:0003735">
    <property type="term" value="F:structural constituent of ribosome"/>
    <property type="evidence" value="ECO:0007669"/>
    <property type="project" value="InterPro"/>
</dbReference>
<evidence type="ECO:0000256" key="2">
    <source>
        <dbReference type="ARBA" id="ARBA00023274"/>
    </source>
</evidence>
<reference evidence="4 5" key="1">
    <citation type="submission" date="2018-09" db="EMBL/GenBank/DDBJ databases">
        <title>Complete genome sequence of Euzebya sp. DY32-46 isolated from seawater of Pacific Ocean.</title>
        <authorList>
            <person name="Xu L."/>
            <person name="Wu Y.-H."/>
            <person name="Xu X.-W."/>
        </authorList>
    </citation>
    <scope>NUCLEOTIDE SEQUENCE [LARGE SCALE GENOMIC DNA]</scope>
    <source>
        <strain evidence="4 5">DY32-46</strain>
    </source>
</reference>
<dbReference type="Proteomes" id="UP000264006">
    <property type="component" value="Chromosome"/>
</dbReference>
<name>A0A346XYJ7_9ACTN</name>
<gene>
    <name evidence="4" type="ORF">DVS28_a2614</name>
</gene>
<keyword evidence="1 3" id="KW-0689">Ribosomal protein</keyword>
<keyword evidence="5" id="KW-1185">Reference proteome</keyword>
<dbReference type="GO" id="GO:0006412">
    <property type="term" value="P:translation"/>
    <property type="evidence" value="ECO:0007669"/>
    <property type="project" value="InterPro"/>
</dbReference>
<dbReference type="KEGG" id="euz:DVS28_a2614"/>
<dbReference type="InterPro" id="IPR002150">
    <property type="entry name" value="Ribosomal_bL31"/>
</dbReference>
<dbReference type="OrthoDB" id="9803251at2"/>
<evidence type="ECO:0000256" key="1">
    <source>
        <dbReference type="ARBA" id="ARBA00022980"/>
    </source>
</evidence>